<feature type="region of interest" description="Disordered" evidence="11">
    <location>
        <begin position="423"/>
        <end position="450"/>
    </location>
</feature>
<dbReference type="InterPro" id="IPR001025">
    <property type="entry name" value="BAH_dom"/>
</dbReference>
<evidence type="ECO:0000259" key="14">
    <source>
        <dbReference type="PROSITE" id="PS51038"/>
    </source>
</evidence>
<feature type="domain" description="Bromo" evidence="12">
    <location>
        <begin position="161"/>
        <end position="231"/>
    </location>
</feature>
<dbReference type="InterPro" id="IPR036910">
    <property type="entry name" value="HMG_box_dom_sf"/>
</dbReference>
<evidence type="ECO:0000256" key="6">
    <source>
        <dbReference type="ARBA" id="ARBA00023163"/>
    </source>
</evidence>
<dbReference type="OrthoDB" id="10009055at2759"/>
<dbReference type="GO" id="GO:0003682">
    <property type="term" value="F:chromatin binding"/>
    <property type="evidence" value="ECO:0007669"/>
    <property type="project" value="InterPro"/>
</dbReference>
<dbReference type="PROSITE" id="PS51038">
    <property type="entry name" value="BAH"/>
    <property type="match status" value="2"/>
</dbReference>
<evidence type="ECO:0000256" key="2">
    <source>
        <dbReference type="ARBA" id="ARBA00022737"/>
    </source>
</evidence>
<dbReference type="PROSITE" id="PS00633">
    <property type="entry name" value="BROMODOMAIN_1"/>
    <property type="match status" value="1"/>
</dbReference>
<feature type="domain" description="BAH" evidence="14">
    <location>
        <begin position="997"/>
        <end position="1112"/>
    </location>
</feature>
<sequence length="1524" mass="176534">MPKRKRLGDEEDGNSMNSTLSEGRPKRRRNDTTLVDTIQYIFDALRNKKKEDDTYLCEAFLRVPKKKTEPQYYEVVSKPIDMLKIQQKIKTDVYNEIEEFCSDVELLVANAKLYYAKRGRPPKASVASSAPMMLEEDGTPMTSQDAIEELFGAIVTASDSEGRFFSYDFLLLPAPEKYPKYYQVIQQPIDMKTIALHIQDDHYENVDSLERDMSLMFDNACIFNEPGSRIYKDARTLKNLTQIRKQDLVHVLNAKKSVRLRSKRAPDGKKWSELVANLQEGEILPMPVEDGQLDLSVSMAAHEDDESDEDVDQDSLFWQLFMAAKNLTAPNDPHYLLCEPFRRLPNRRWHSDYYQEIKNPISMSQIRKKIVKGDYHMIAEMVDDFNLMLDNAQQYNRPDSRIYKDAVKLQKFIQTKSEELSALEEEYDSDSDTDDTDSQMSGRRKTGQARPWTFKRRAKLLFKTLMDYMTDDGRQPIVAFIEKPSRKDHPNYYELISDPIDMEMIESKIKGDYYSNDDELIADFRLMLKNCRAYNEQTSQVYQDSLILEKVLNDKLGELQYGGDQKTKCIRKSKYIVYVNMTKNIKLLFNAIRDYRDKDGRQLSEVFLRLPPKSQYPDYYEVIKQPIDLERILQKWKSGCYSSLDDIMNDLILMFQNACRYNEPESQIYRDALTLQRLAMQKRLELSSKDECVPNVGGLVQEMLMSLFISVFNHEICEGRYTVESFADLPEYEENCDYPILHIQRLWKNNAGQQMLYGCQYYRPAETFHLPTRKFYEQEVFKTEKHMGYLSQSNCVSHNQIQYFVGDFVYLNPPEKNCDYPILHIQRLWKNNAGQQMLYGCQYYRPAETFHLPTRKFYEQEVFKTEKHMGLPLSEVVGKCVVLSAVDYPKLRVDNFDEKDVYVCESRYSTKNRFFKKIKVWPFSLPEGTVITERPEPFAMRRVGSIFKERIDKHKEELAELEEETKVIRSSLPNVLKSAEPDIKGNLFYQQYNSSSGTLKLGDFVYVRSGGIKSIRHVIRIWVTSEGTAFVSGTRYVRAQDVAIISDRKPYKAEVYLTSTQETLPLSEIMGKCCVLHVKEYITQRHTEIPENDVYLCEKFYDEMNQRLCTLQSGILKFTNLPPEIYPNEIYYFWRPLNPMKPEVENEDSMDGRPPSVASADSSLPPTSTTPIPTSTPKTSKKQPSVWGKLFQQKTGKKQVTGYILFSAEIRKSVTQRNPDSNFGEISRLVGIEWKKLTETERKAFEDKAHQMNLESAEKAQAMLLDSPGTPQVGTVSTQKISSELPLPNNPDMVFECLWDNCDFMFEDLSDLYDHVFSENTGHFNRLQNVFECSWRGCSRHKKTSLTPFPLMQRLIRHVREVHIAKTSAGRVVPHHERSRNFVPSSRQSLINSDSNSSPAPGLNPTGRENQYQITIGTPIQVNGINGLGQKSTDPLFVNPPPKTQRLLHSEAYIKYIENLDKPFVSNWERQLTSSVDNTIINDTGRLPSHWLANGVGNHGSVVNALWALREYMMKDSLGIAKIL</sequence>
<protein>
    <submittedName>
        <fullName evidence="15">Protein polybromo-1</fullName>
    </submittedName>
</protein>
<dbReference type="SUPFAM" id="SSF47095">
    <property type="entry name" value="HMG-box"/>
    <property type="match status" value="1"/>
</dbReference>
<evidence type="ECO:0000256" key="3">
    <source>
        <dbReference type="ARBA" id="ARBA00022853"/>
    </source>
</evidence>
<feature type="domain" description="BAH" evidence="14">
    <location>
        <begin position="801"/>
        <end position="919"/>
    </location>
</feature>
<dbReference type="Pfam" id="PF00505">
    <property type="entry name" value="HMG_box"/>
    <property type="match status" value="1"/>
</dbReference>
<organism evidence="15 16">
    <name type="scientific">Armadillidium nasatum</name>
    <dbReference type="NCBI Taxonomy" id="96803"/>
    <lineage>
        <taxon>Eukaryota</taxon>
        <taxon>Metazoa</taxon>
        <taxon>Ecdysozoa</taxon>
        <taxon>Arthropoda</taxon>
        <taxon>Crustacea</taxon>
        <taxon>Multicrustacea</taxon>
        <taxon>Malacostraca</taxon>
        <taxon>Eumalacostraca</taxon>
        <taxon>Peracarida</taxon>
        <taxon>Isopoda</taxon>
        <taxon>Oniscidea</taxon>
        <taxon>Crinocheta</taxon>
        <taxon>Armadillidiidae</taxon>
        <taxon>Armadillidium</taxon>
    </lineage>
</organism>
<dbReference type="InterPro" id="IPR036427">
    <property type="entry name" value="Bromodomain-like_sf"/>
</dbReference>
<dbReference type="GO" id="GO:0016586">
    <property type="term" value="C:RSC-type complex"/>
    <property type="evidence" value="ECO:0007669"/>
    <property type="project" value="InterPro"/>
</dbReference>
<feature type="compositionally biased region" description="Acidic residues" evidence="11">
    <location>
        <begin position="423"/>
        <end position="437"/>
    </location>
</feature>
<dbReference type="EMBL" id="SEYY01001756">
    <property type="protein sequence ID" value="KAB7505112.1"/>
    <property type="molecule type" value="Genomic_DNA"/>
</dbReference>
<name>A0A5N5TEZ5_9CRUS</name>
<keyword evidence="2" id="KW-0677">Repeat</keyword>
<evidence type="ECO:0000313" key="16">
    <source>
        <dbReference type="Proteomes" id="UP000326759"/>
    </source>
</evidence>
<reference evidence="15 16" key="1">
    <citation type="journal article" date="2019" name="PLoS Biol.">
        <title>Sex chromosomes control vertical transmission of feminizing Wolbachia symbionts in an isopod.</title>
        <authorList>
            <person name="Becking T."/>
            <person name="Chebbi M.A."/>
            <person name="Giraud I."/>
            <person name="Moumen B."/>
            <person name="Laverre T."/>
            <person name="Caubet Y."/>
            <person name="Peccoud J."/>
            <person name="Gilbert C."/>
            <person name="Cordaux R."/>
        </authorList>
    </citation>
    <scope>NUCLEOTIDE SEQUENCE [LARGE SCALE GENOMIC DNA]</scope>
    <source>
        <strain evidence="15">ANa2</strain>
        <tissue evidence="15">Whole body excluding digestive tract and cuticle</tissue>
    </source>
</reference>
<feature type="domain" description="Bromo" evidence="12">
    <location>
        <begin position="599"/>
        <end position="669"/>
    </location>
</feature>
<feature type="domain" description="Bromo" evidence="12">
    <location>
        <begin position="472"/>
        <end position="542"/>
    </location>
</feature>
<feature type="domain" description="Bromo" evidence="12">
    <location>
        <begin position="333"/>
        <end position="403"/>
    </location>
</feature>
<keyword evidence="6" id="KW-0804">Transcription</keyword>
<keyword evidence="5 8" id="KW-0103">Bromodomain</keyword>
<evidence type="ECO:0000256" key="4">
    <source>
        <dbReference type="ARBA" id="ARBA00023015"/>
    </source>
</evidence>
<feature type="region of interest" description="Disordered" evidence="11">
    <location>
        <begin position="1143"/>
        <end position="1186"/>
    </location>
</feature>
<dbReference type="Gene3D" id="1.10.30.10">
    <property type="entry name" value="High mobility group box domain"/>
    <property type="match status" value="1"/>
</dbReference>
<dbReference type="Gene3D" id="1.20.920.10">
    <property type="entry name" value="Bromodomain-like"/>
    <property type="match status" value="5"/>
</dbReference>
<feature type="DNA-binding region" description="HMG box" evidence="9">
    <location>
        <begin position="1196"/>
        <end position="1264"/>
    </location>
</feature>
<dbReference type="InterPro" id="IPR018359">
    <property type="entry name" value="Bromodomain_CS"/>
</dbReference>
<comment type="caution">
    <text evidence="15">The sequence shown here is derived from an EMBL/GenBank/DDBJ whole genome shotgun (WGS) entry which is preliminary data.</text>
</comment>
<dbReference type="InterPro" id="IPR037382">
    <property type="entry name" value="Rsc/polybromo"/>
</dbReference>
<comment type="subcellular location">
    <subcellularLocation>
        <location evidence="1">Nucleus</location>
    </subcellularLocation>
</comment>
<dbReference type="PANTHER" id="PTHR16062">
    <property type="entry name" value="SWI/SNF-RELATED"/>
    <property type="match status" value="1"/>
</dbReference>
<dbReference type="InterPro" id="IPR043151">
    <property type="entry name" value="BAH_sf"/>
</dbReference>
<keyword evidence="9" id="KW-0238">DNA-binding</keyword>
<dbReference type="GO" id="GO:0003677">
    <property type="term" value="F:DNA binding"/>
    <property type="evidence" value="ECO:0007669"/>
    <property type="project" value="UniProtKB-UniRule"/>
</dbReference>
<evidence type="ECO:0000256" key="11">
    <source>
        <dbReference type="SAM" id="MobiDB-lite"/>
    </source>
</evidence>
<feature type="compositionally biased region" description="Low complexity" evidence="11">
    <location>
        <begin position="1162"/>
        <end position="1185"/>
    </location>
</feature>
<dbReference type="Gene3D" id="2.30.30.490">
    <property type="match status" value="3"/>
</dbReference>
<evidence type="ECO:0000256" key="9">
    <source>
        <dbReference type="PROSITE-ProRule" id="PRU00267"/>
    </source>
</evidence>
<dbReference type="Pfam" id="PF01426">
    <property type="entry name" value="BAH"/>
    <property type="match status" value="2"/>
</dbReference>
<dbReference type="GO" id="GO:0006338">
    <property type="term" value="P:chromatin remodeling"/>
    <property type="evidence" value="ECO:0007669"/>
    <property type="project" value="InterPro"/>
</dbReference>
<dbReference type="PROSITE" id="PS50118">
    <property type="entry name" value="HMG_BOX_2"/>
    <property type="match status" value="1"/>
</dbReference>
<evidence type="ECO:0000256" key="1">
    <source>
        <dbReference type="ARBA" id="ARBA00004123"/>
    </source>
</evidence>
<dbReference type="FunFam" id="1.20.920.10:FF:000006">
    <property type="entry name" value="protein polybromo-1 isoform X1"/>
    <property type="match status" value="1"/>
</dbReference>
<accession>A0A5N5TEZ5</accession>
<dbReference type="Proteomes" id="UP000326759">
    <property type="component" value="Unassembled WGS sequence"/>
</dbReference>
<proteinExistence type="predicted"/>
<dbReference type="PROSITE" id="PS50014">
    <property type="entry name" value="BROMODOMAIN_2"/>
    <property type="match status" value="5"/>
</dbReference>
<keyword evidence="4" id="KW-0805">Transcription regulation</keyword>
<dbReference type="GO" id="GO:0006368">
    <property type="term" value="P:transcription elongation by RNA polymerase II"/>
    <property type="evidence" value="ECO:0007669"/>
    <property type="project" value="TreeGrafter"/>
</dbReference>
<keyword evidence="3" id="KW-0156">Chromatin regulator</keyword>
<evidence type="ECO:0000256" key="10">
    <source>
        <dbReference type="SAM" id="Coils"/>
    </source>
</evidence>
<evidence type="ECO:0000259" key="13">
    <source>
        <dbReference type="PROSITE" id="PS50118"/>
    </source>
</evidence>
<evidence type="ECO:0000313" key="15">
    <source>
        <dbReference type="EMBL" id="KAB7505112.1"/>
    </source>
</evidence>
<evidence type="ECO:0000256" key="8">
    <source>
        <dbReference type="PROSITE-ProRule" id="PRU00035"/>
    </source>
</evidence>
<dbReference type="InterPro" id="IPR009071">
    <property type="entry name" value="HMG_box_dom"/>
</dbReference>
<feature type="region of interest" description="Disordered" evidence="11">
    <location>
        <begin position="1"/>
        <end position="29"/>
    </location>
</feature>
<evidence type="ECO:0000256" key="5">
    <source>
        <dbReference type="ARBA" id="ARBA00023117"/>
    </source>
</evidence>
<evidence type="ECO:0000259" key="12">
    <source>
        <dbReference type="PROSITE" id="PS50014"/>
    </source>
</evidence>
<feature type="coiled-coil region" evidence="10">
    <location>
        <begin position="944"/>
        <end position="971"/>
    </location>
</feature>
<dbReference type="SUPFAM" id="SSF47370">
    <property type="entry name" value="Bromodomain"/>
    <property type="match status" value="5"/>
</dbReference>
<feature type="region of interest" description="Disordered" evidence="11">
    <location>
        <begin position="1368"/>
        <end position="1410"/>
    </location>
</feature>
<dbReference type="InterPro" id="IPR001487">
    <property type="entry name" value="Bromodomain"/>
</dbReference>
<dbReference type="PANTHER" id="PTHR16062:SF19">
    <property type="entry name" value="PROTEIN POLYBROMO-1"/>
    <property type="match status" value="1"/>
</dbReference>
<keyword evidence="7 9" id="KW-0539">Nucleus</keyword>
<dbReference type="PRINTS" id="PR00503">
    <property type="entry name" value="BROMODOMAIN"/>
</dbReference>
<feature type="compositionally biased region" description="Polar residues" evidence="11">
    <location>
        <begin position="1382"/>
        <end position="1399"/>
    </location>
</feature>
<dbReference type="Pfam" id="PF00439">
    <property type="entry name" value="Bromodomain"/>
    <property type="match status" value="5"/>
</dbReference>
<dbReference type="SMART" id="SM00398">
    <property type="entry name" value="HMG"/>
    <property type="match status" value="1"/>
</dbReference>
<evidence type="ECO:0000256" key="7">
    <source>
        <dbReference type="ARBA" id="ARBA00023242"/>
    </source>
</evidence>
<dbReference type="SMART" id="SM00297">
    <property type="entry name" value="BROMO"/>
    <property type="match status" value="5"/>
</dbReference>
<keyword evidence="16" id="KW-1185">Reference proteome</keyword>
<keyword evidence="10" id="KW-0175">Coiled coil</keyword>
<feature type="domain" description="HMG box" evidence="13">
    <location>
        <begin position="1196"/>
        <end position="1264"/>
    </location>
</feature>
<dbReference type="Gene3D" id="3.30.160.60">
    <property type="entry name" value="Classic Zinc Finger"/>
    <property type="match status" value="1"/>
</dbReference>
<dbReference type="SMART" id="SM00439">
    <property type="entry name" value="BAH"/>
    <property type="match status" value="2"/>
</dbReference>
<feature type="domain" description="Bromo" evidence="12">
    <location>
        <begin position="52"/>
        <end position="114"/>
    </location>
</feature>
<gene>
    <name evidence="15" type="primary">PBRM1_0</name>
    <name evidence="15" type="ORF">Anas_08711</name>
</gene>
<dbReference type="CDD" id="cd04717">
    <property type="entry name" value="BAH_polybromo"/>
    <property type="match status" value="1"/>
</dbReference>